<dbReference type="AlphaFoldDB" id="A0A150K314"/>
<feature type="transmembrane region" description="Helical" evidence="10">
    <location>
        <begin position="116"/>
        <end position="139"/>
    </location>
</feature>
<feature type="transmembrane region" description="Helical" evidence="10">
    <location>
        <begin position="484"/>
        <end position="505"/>
    </location>
</feature>
<dbReference type="NCBIfam" id="TIGR00879">
    <property type="entry name" value="SP"/>
    <property type="match status" value="1"/>
</dbReference>
<evidence type="ECO:0000256" key="9">
    <source>
        <dbReference type="SAM" id="MobiDB-lite"/>
    </source>
</evidence>
<dbReference type="PROSITE" id="PS00217">
    <property type="entry name" value="SUGAR_TRANSPORT_2"/>
    <property type="match status" value="1"/>
</dbReference>
<dbReference type="Proteomes" id="UP000075288">
    <property type="component" value="Unassembled WGS sequence"/>
</dbReference>
<dbReference type="InterPro" id="IPR047984">
    <property type="entry name" value="XylE-like"/>
</dbReference>
<dbReference type="CDD" id="cd17359">
    <property type="entry name" value="MFS_XylE_like"/>
    <property type="match status" value="1"/>
</dbReference>
<evidence type="ECO:0000256" key="1">
    <source>
        <dbReference type="ARBA" id="ARBA00004651"/>
    </source>
</evidence>
<dbReference type="PROSITE" id="PS50850">
    <property type="entry name" value="MFS"/>
    <property type="match status" value="1"/>
</dbReference>
<feature type="transmembrane region" description="Helical" evidence="10">
    <location>
        <begin position="418"/>
        <end position="434"/>
    </location>
</feature>
<accession>A0A150K314</accession>
<evidence type="ECO:0000256" key="10">
    <source>
        <dbReference type="SAM" id="Phobius"/>
    </source>
</evidence>
<feature type="transmembrane region" description="Helical" evidence="10">
    <location>
        <begin position="241"/>
        <end position="263"/>
    </location>
</feature>
<feature type="domain" description="Major facilitator superfamily (MFS) profile" evidence="11">
    <location>
        <begin position="83"/>
        <end position="513"/>
    </location>
</feature>
<feature type="transmembrane region" description="Helical" evidence="10">
    <location>
        <begin position="79"/>
        <end position="96"/>
    </location>
</feature>
<dbReference type="InterPro" id="IPR005828">
    <property type="entry name" value="MFS_sugar_transport-like"/>
</dbReference>
<evidence type="ECO:0000256" key="5">
    <source>
        <dbReference type="ARBA" id="ARBA00022692"/>
    </source>
</evidence>
<keyword evidence="3 8" id="KW-0813">Transport</keyword>
<evidence type="ECO:0000256" key="4">
    <source>
        <dbReference type="ARBA" id="ARBA00022475"/>
    </source>
</evidence>
<dbReference type="GO" id="GO:0005886">
    <property type="term" value="C:plasma membrane"/>
    <property type="evidence" value="ECO:0007669"/>
    <property type="project" value="UniProtKB-SubCell"/>
</dbReference>
<feature type="transmembrane region" description="Helical" evidence="10">
    <location>
        <begin position="393"/>
        <end position="412"/>
    </location>
</feature>
<dbReference type="PATRIC" id="fig|1398.26.peg.2331"/>
<feature type="compositionally biased region" description="Basic and acidic residues" evidence="9">
    <location>
        <begin position="49"/>
        <end position="69"/>
    </location>
</feature>
<dbReference type="InterPro" id="IPR020846">
    <property type="entry name" value="MFS_dom"/>
</dbReference>
<dbReference type="InterPro" id="IPR003663">
    <property type="entry name" value="Sugar/inositol_transpt"/>
</dbReference>
<feature type="transmembrane region" description="Helical" evidence="10">
    <location>
        <begin position="455"/>
        <end position="478"/>
    </location>
</feature>
<evidence type="ECO:0000256" key="3">
    <source>
        <dbReference type="ARBA" id="ARBA00022448"/>
    </source>
</evidence>
<feature type="transmembrane region" description="Helical" evidence="10">
    <location>
        <begin position="180"/>
        <end position="203"/>
    </location>
</feature>
<keyword evidence="6 10" id="KW-1133">Transmembrane helix</keyword>
<dbReference type="EMBL" id="LQYG01000033">
    <property type="protein sequence ID" value="KYC63897.1"/>
    <property type="molecule type" value="Genomic_DNA"/>
</dbReference>
<dbReference type="GO" id="GO:0022857">
    <property type="term" value="F:transmembrane transporter activity"/>
    <property type="evidence" value="ECO:0007669"/>
    <property type="project" value="InterPro"/>
</dbReference>
<feature type="transmembrane region" description="Helical" evidence="10">
    <location>
        <begin position="360"/>
        <end position="384"/>
    </location>
</feature>
<evidence type="ECO:0000259" key="11">
    <source>
        <dbReference type="PROSITE" id="PS50850"/>
    </source>
</evidence>
<dbReference type="PRINTS" id="PR00171">
    <property type="entry name" value="SUGRTRNSPORT"/>
</dbReference>
<dbReference type="InterPro" id="IPR050814">
    <property type="entry name" value="Myo-inositol_Transporter"/>
</dbReference>
<dbReference type="Pfam" id="PF00083">
    <property type="entry name" value="Sugar_tr"/>
    <property type="match status" value="1"/>
</dbReference>
<evidence type="ECO:0000256" key="6">
    <source>
        <dbReference type="ARBA" id="ARBA00022989"/>
    </source>
</evidence>
<evidence type="ECO:0000313" key="12">
    <source>
        <dbReference type="EMBL" id="KYC63897.1"/>
    </source>
</evidence>
<feature type="transmembrane region" description="Helical" evidence="10">
    <location>
        <begin position="151"/>
        <end position="174"/>
    </location>
</feature>
<keyword evidence="7 10" id="KW-0472">Membrane</keyword>
<dbReference type="FunFam" id="1.20.1250.20:FF:000073">
    <property type="entry name" value="MFS myo-inositol transporter, putative"/>
    <property type="match status" value="1"/>
</dbReference>
<feature type="transmembrane region" description="Helical" evidence="10">
    <location>
        <begin position="325"/>
        <end position="348"/>
    </location>
</feature>
<name>A0A150K314_HEYCO</name>
<keyword evidence="5 10" id="KW-0812">Transmembrane</keyword>
<proteinExistence type="inferred from homology"/>
<keyword evidence="4" id="KW-1003">Cell membrane</keyword>
<organism evidence="12 13">
    <name type="scientific">Heyndrickxia coagulans</name>
    <name type="common">Weizmannia coagulans</name>
    <dbReference type="NCBI Taxonomy" id="1398"/>
    <lineage>
        <taxon>Bacteria</taxon>
        <taxon>Bacillati</taxon>
        <taxon>Bacillota</taxon>
        <taxon>Bacilli</taxon>
        <taxon>Bacillales</taxon>
        <taxon>Bacillaceae</taxon>
        <taxon>Heyndrickxia</taxon>
    </lineage>
</organism>
<dbReference type="InterPro" id="IPR005829">
    <property type="entry name" value="Sugar_transporter_CS"/>
</dbReference>
<comment type="similarity">
    <text evidence="2 8">Belongs to the major facilitator superfamily. Sugar transporter (TC 2.A.1.1) family.</text>
</comment>
<dbReference type="PROSITE" id="PS00216">
    <property type="entry name" value="SUGAR_TRANSPORT_1"/>
    <property type="match status" value="1"/>
</dbReference>
<dbReference type="PANTHER" id="PTHR48020">
    <property type="entry name" value="PROTON MYO-INOSITOL COTRANSPORTER"/>
    <property type="match status" value="1"/>
</dbReference>
<evidence type="ECO:0000256" key="8">
    <source>
        <dbReference type="RuleBase" id="RU003346"/>
    </source>
</evidence>
<evidence type="ECO:0000256" key="2">
    <source>
        <dbReference type="ARBA" id="ARBA00010992"/>
    </source>
</evidence>
<comment type="caution">
    <text evidence="12">The sequence shown here is derived from an EMBL/GenBank/DDBJ whole genome shotgun (WGS) entry which is preliminary data.</text>
</comment>
<evidence type="ECO:0000256" key="7">
    <source>
        <dbReference type="ARBA" id="ARBA00023136"/>
    </source>
</evidence>
<gene>
    <name evidence="12" type="ORF">B4098_1755</name>
</gene>
<dbReference type="Gene3D" id="1.20.1250.20">
    <property type="entry name" value="MFS general substrate transporter like domains"/>
    <property type="match status" value="1"/>
</dbReference>
<evidence type="ECO:0000313" key="13">
    <source>
        <dbReference type="Proteomes" id="UP000075288"/>
    </source>
</evidence>
<feature type="transmembrane region" description="Helical" evidence="10">
    <location>
        <begin position="215"/>
        <end position="235"/>
    </location>
</feature>
<protein>
    <recommendedName>
        <fullName evidence="11">Major facilitator superfamily (MFS) profile domain-containing protein</fullName>
    </recommendedName>
</protein>
<dbReference type="PANTHER" id="PTHR48020:SF12">
    <property type="entry name" value="PROTON MYO-INOSITOL COTRANSPORTER"/>
    <property type="match status" value="1"/>
</dbReference>
<reference evidence="12 13" key="1">
    <citation type="submission" date="2016-01" db="EMBL/GenBank/DDBJ databases">
        <title>Genome Sequences of Twelve Sporeforming Bacillus Species Isolated from Foods.</title>
        <authorList>
            <person name="Berendsen E.M."/>
            <person name="Wells-Bennik M.H."/>
            <person name="Krawcyk A.O."/>
            <person name="De Jong A."/>
            <person name="Holsappel S."/>
            <person name="Eijlander R.T."/>
            <person name="Kuipers O.P."/>
        </authorList>
    </citation>
    <scope>NUCLEOTIDE SEQUENCE [LARGE SCALE GENOMIC DNA]</scope>
    <source>
        <strain evidence="12 13">B4098</strain>
    </source>
</reference>
<feature type="region of interest" description="Disordered" evidence="9">
    <location>
        <begin position="47"/>
        <end position="69"/>
    </location>
</feature>
<dbReference type="InterPro" id="IPR036259">
    <property type="entry name" value="MFS_trans_sf"/>
</dbReference>
<dbReference type="SUPFAM" id="SSF103473">
    <property type="entry name" value="MFS general substrate transporter"/>
    <property type="match status" value="1"/>
</dbReference>
<comment type="subcellular location">
    <subcellularLocation>
        <location evidence="1">Cell membrane</location>
        <topology evidence="1">Multi-pass membrane protein</topology>
    </subcellularLocation>
</comment>
<sequence length="556" mass="61328">MDFIQSGAGFLRLKKRTNRVGIGYSNYMLKKYFNNIRRIHDRKGMSVMRGKDEGDGGRRVSVRPEEAGTRKESFSKKTFLRLITIVSTFGGLLYGYDTGVVNGALPFMSRDDQLGLTPFTQGLVTSTLLLGAAFGAVFGGRLSDRKGRRKTILSVAFIFVIATLGCSMAPNVAAMVTFRMILGLAVGATAVTVPAFLAELSPAEHRGRIVTQNQLMIVSGQLFAYTFNAILANTFGEAGNIWRYMLAIATLPAVILWLGMLIVPESPRWLAAKGKFGKALDVLRRIREEKRAQMEWNEIRQTVEKDAKMKKATLKDLKLPFVRRIIVIGVGIAMIQQLTGVNSIMYYGTEILKKSGFSTGAALIGNIANGLISVLATLTGIALLDRAGRRKMLITGLAGTSTALLLIGIFSITLKNSAALPFLVLGLTVMFLAFQQGGVSPVTWLMQSEIYPIHLRGLAMGISVFCLFITNFLVGLLFPVLFHAIGLSATFFIFTGLGIFSILFVKKFVPETKGRSLEEIEQSFHARKERYFARRKKSTFNRNNQPQHLHHSGMDR</sequence>